<dbReference type="AlphaFoldDB" id="A0A6G0XB07"/>
<keyword evidence="1" id="KW-0472">Membrane</keyword>
<reference evidence="2 3" key="1">
    <citation type="submission" date="2019-08" db="EMBL/GenBank/DDBJ databases">
        <title>Whole genome of Aphis craccivora.</title>
        <authorList>
            <person name="Voronova N.V."/>
            <person name="Shulinski R.S."/>
            <person name="Bandarenka Y.V."/>
            <person name="Zhorov D.G."/>
            <person name="Warner D."/>
        </authorList>
    </citation>
    <scope>NUCLEOTIDE SEQUENCE [LARGE SCALE GENOMIC DNA]</scope>
    <source>
        <strain evidence="2">180601</strain>
        <tissue evidence="2">Whole Body</tissue>
    </source>
</reference>
<dbReference type="EMBL" id="VUJU01007985">
    <property type="protein sequence ID" value="KAF0737186.1"/>
    <property type="molecule type" value="Genomic_DNA"/>
</dbReference>
<comment type="caution">
    <text evidence="2">The sequence shown here is derived from an EMBL/GenBank/DDBJ whole genome shotgun (WGS) entry which is preliminary data.</text>
</comment>
<proteinExistence type="predicted"/>
<organism evidence="2 3">
    <name type="scientific">Aphis craccivora</name>
    <name type="common">Cowpea aphid</name>
    <dbReference type="NCBI Taxonomy" id="307492"/>
    <lineage>
        <taxon>Eukaryota</taxon>
        <taxon>Metazoa</taxon>
        <taxon>Ecdysozoa</taxon>
        <taxon>Arthropoda</taxon>
        <taxon>Hexapoda</taxon>
        <taxon>Insecta</taxon>
        <taxon>Pterygota</taxon>
        <taxon>Neoptera</taxon>
        <taxon>Paraneoptera</taxon>
        <taxon>Hemiptera</taxon>
        <taxon>Sternorrhyncha</taxon>
        <taxon>Aphidomorpha</taxon>
        <taxon>Aphidoidea</taxon>
        <taxon>Aphididae</taxon>
        <taxon>Aphidini</taxon>
        <taxon>Aphis</taxon>
        <taxon>Aphis</taxon>
    </lineage>
</organism>
<feature type="transmembrane region" description="Helical" evidence="1">
    <location>
        <begin position="12"/>
        <end position="30"/>
    </location>
</feature>
<dbReference type="Proteomes" id="UP000478052">
    <property type="component" value="Unassembled WGS sequence"/>
</dbReference>
<dbReference type="OrthoDB" id="6619363at2759"/>
<gene>
    <name evidence="2" type="ORF">FWK35_00030078</name>
</gene>
<sequence length="202" mass="23325">MSTLQINKNKFLIYNTCPFDSVALIIAMAYTDIRSYKMFIDSNENKMLLFCKSLALNGPNRQIYIDRLEILKPCFQETENLTNIKIINTECNVSFIVTTLLQNAPSAIENVQCSNINCSNTDKQMPSRSIILRFKSNGFNSIQEQLEKYVATRKYNCDKCTGDIYSNRILMQHLFIETDVYASNNLFGFEEFPTKLNINDKE</sequence>
<keyword evidence="3" id="KW-1185">Reference proteome</keyword>
<evidence type="ECO:0000256" key="1">
    <source>
        <dbReference type="SAM" id="Phobius"/>
    </source>
</evidence>
<evidence type="ECO:0000313" key="2">
    <source>
        <dbReference type="EMBL" id="KAF0737186.1"/>
    </source>
</evidence>
<keyword evidence="1" id="KW-0812">Transmembrane</keyword>
<protein>
    <submittedName>
        <fullName evidence="2">Uncharacterized protein</fullName>
    </submittedName>
</protein>
<accession>A0A6G0XB07</accession>
<evidence type="ECO:0000313" key="3">
    <source>
        <dbReference type="Proteomes" id="UP000478052"/>
    </source>
</evidence>
<name>A0A6G0XB07_APHCR</name>
<keyword evidence="1" id="KW-1133">Transmembrane helix</keyword>